<accession>A0A7V4XR60</accession>
<protein>
    <submittedName>
        <fullName evidence="2">NAD(P)-dependent oxidoreductase</fullName>
    </submittedName>
</protein>
<dbReference type="InterPro" id="IPR050177">
    <property type="entry name" value="Lipid_A_modif_metabolic_enz"/>
</dbReference>
<gene>
    <name evidence="2" type="ORF">ENW50_02710</name>
</gene>
<dbReference type="Pfam" id="PF01370">
    <property type="entry name" value="Epimerase"/>
    <property type="match status" value="1"/>
</dbReference>
<sequence length="350" mass="38650">MPKALVTGGAGFFGGLLKQRLLAEGWEVVSYDRVPDAAAGHERLTSILADLRDAARVEQTFAAHRFDAVFHCAAALAHGLHIDKQDIWTSNVDATRLLAATAQRHGVPKFVFLSTNCLWARNLGHPVAEDEPPQPVEIYGESKWAGEKELAKIAESGGGMDIVMLRCPTIIDSVRLGLLAILFEFIHENKTVWVVGGGGNHYQFIYAEDLAQACLLALKASGFHLFHVGSDNVPSLRQTYEAVIGAAGSRSRVRSLPKGPTLALMQLAHHLHLSPLGPYHYRMIAEDFVFDTSAIKRELGWQPTLTNGQMLERAYRYYAERSREIHARENVSAHSKPASMGLIRLLKWLS</sequence>
<reference evidence="2" key="1">
    <citation type="journal article" date="2020" name="mSystems">
        <title>Genome- and Community-Level Interaction Insights into Carbon Utilization and Element Cycling Functions of Hydrothermarchaeota in Hydrothermal Sediment.</title>
        <authorList>
            <person name="Zhou Z."/>
            <person name="Liu Y."/>
            <person name="Xu W."/>
            <person name="Pan J."/>
            <person name="Luo Z.H."/>
            <person name="Li M."/>
        </authorList>
    </citation>
    <scope>NUCLEOTIDE SEQUENCE [LARGE SCALE GENOMIC DNA]</scope>
    <source>
        <strain evidence="2">SpSt-855</strain>
    </source>
</reference>
<dbReference type="AlphaFoldDB" id="A0A7V4XR60"/>
<proteinExistence type="predicted"/>
<dbReference type="InterPro" id="IPR036291">
    <property type="entry name" value="NAD(P)-bd_dom_sf"/>
</dbReference>
<evidence type="ECO:0000313" key="2">
    <source>
        <dbReference type="EMBL" id="HGY93590.1"/>
    </source>
</evidence>
<dbReference type="Gene3D" id="3.40.50.720">
    <property type="entry name" value="NAD(P)-binding Rossmann-like Domain"/>
    <property type="match status" value="1"/>
</dbReference>
<comment type="caution">
    <text evidence="2">The sequence shown here is derived from an EMBL/GenBank/DDBJ whole genome shotgun (WGS) entry which is preliminary data.</text>
</comment>
<dbReference type="InterPro" id="IPR001509">
    <property type="entry name" value="Epimerase_deHydtase"/>
</dbReference>
<dbReference type="EMBL" id="DTKL01000015">
    <property type="protein sequence ID" value="HGY93590.1"/>
    <property type="molecule type" value="Genomic_DNA"/>
</dbReference>
<dbReference type="SUPFAM" id="SSF51735">
    <property type="entry name" value="NAD(P)-binding Rossmann-fold domains"/>
    <property type="match status" value="1"/>
</dbReference>
<organism evidence="2">
    <name type="scientific">Acidobacterium capsulatum</name>
    <dbReference type="NCBI Taxonomy" id="33075"/>
    <lineage>
        <taxon>Bacteria</taxon>
        <taxon>Pseudomonadati</taxon>
        <taxon>Acidobacteriota</taxon>
        <taxon>Terriglobia</taxon>
        <taxon>Terriglobales</taxon>
        <taxon>Acidobacteriaceae</taxon>
        <taxon>Acidobacterium</taxon>
    </lineage>
</organism>
<dbReference type="PANTHER" id="PTHR43245">
    <property type="entry name" value="BIFUNCTIONAL POLYMYXIN RESISTANCE PROTEIN ARNA"/>
    <property type="match status" value="1"/>
</dbReference>
<name>A0A7V4XR60_9BACT</name>
<evidence type="ECO:0000259" key="1">
    <source>
        <dbReference type="Pfam" id="PF01370"/>
    </source>
</evidence>
<feature type="domain" description="NAD-dependent epimerase/dehydratase" evidence="1">
    <location>
        <begin position="4"/>
        <end position="220"/>
    </location>
</feature>